<evidence type="ECO:0000313" key="1">
    <source>
        <dbReference type="EMBL" id="CAK0846334.1"/>
    </source>
</evidence>
<accession>A0ABN9TK59</accession>
<protein>
    <submittedName>
        <fullName evidence="1">Uncharacterized protein</fullName>
    </submittedName>
</protein>
<name>A0ABN9TK59_9DINO</name>
<reference evidence="1" key="1">
    <citation type="submission" date="2023-10" db="EMBL/GenBank/DDBJ databases">
        <authorList>
            <person name="Chen Y."/>
            <person name="Shah S."/>
            <person name="Dougan E. K."/>
            <person name="Thang M."/>
            <person name="Chan C."/>
        </authorList>
    </citation>
    <scope>NUCLEOTIDE SEQUENCE [LARGE SCALE GENOMIC DNA]</scope>
</reference>
<gene>
    <name evidence="1" type="ORF">PCOR1329_LOCUS39869</name>
</gene>
<sequence length="151" mass="16882">MTDHQPSARSSRTTGKLAGLGPNSVFRFRFVFVFFRSVFVPPSPRNDIKKKRSTELSRHRVARALEAGMNIRLWHKKSAPALRAFVWMSLPVPSLRSVAWQSCCSTSPSSRPRRALIEQLGSGDAHPMTARFLTAKPVQSSSARGKRTLFS</sequence>
<dbReference type="EMBL" id="CAUYUJ010014815">
    <property type="protein sequence ID" value="CAK0846334.1"/>
    <property type="molecule type" value="Genomic_DNA"/>
</dbReference>
<dbReference type="Proteomes" id="UP001189429">
    <property type="component" value="Unassembled WGS sequence"/>
</dbReference>
<proteinExistence type="predicted"/>
<evidence type="ECO:0000313" key="2">
    <source>
        <dbReference type="Proteomes" id="UP001189429"/>
    </source>
</evidence>
<keyword evidence="2" id="KW-1185">Reference proteome</keyword>
<comment type="caution">
    <text evidence="1">The sequence shown here is derived from an EMBL/GenBank/DDBJ whole genome shotgun (WGS) entry which is preliminary data.</text>
</comment>
<organism evidence="1 2">
    <name type="scientific">Prorocentrum cordatum</name>
    <dbReference type="NCBI Taxonomy" id="2364126"/>
    <lineage>
        <taxon>Eukaryota</taxon>
        <taxon>Sar</taxon>
        <taxon>Alveolata</taxon>
        <taxon>Dinophyceae</taxon>
        <taxon>Prorocentrales</taxon>
        <taxon>Prorocentraceae</taxon>
        <taxon>Prorocentrum</taxon>
    </lineage>
</organism>